<dbReference type="InterPro" id="IPR000182">
    <property type="entry name" value="GNAT_dom"/>
</dbReference>
<evidence type="ECO:0000256" key="3">
    <source>
        <dbReference type="ARBA" id="ARBA00038502"/>
    </source>
</evidence>
<dbReference type="EC" id="2.-.-.-" evidence="5"/>
<feature type="domain" description="N-acetyltransferase" evidence="4">
    <location>
        <begin position="12"/>
        <end position="177"/>
    </location>
</feature>
<evidence type="ECO:0000313" key="6">
    <source>
        <dbReference type="Proteomes" id="UP001229952"/>
    </source>
</evidence>
<organism evidence="5 6">
    <name type="scientific">Streptomyces laculatispora</name>
    <dbReference type="NCBI Taxonomy" id="887464"/>
    <lineage>
        <taxon>Bacteria</taxon>
        <taxon>Bacillati</taxon>
        <taxon>Actinomycetota</taxon>
        <taxon>Actinomycetes</taxon>
        <taxon>Kitasatosporales</taxon>
        <taxon>Streptomycetaceae</taxon>
        <taxon>Streptomyces</taxon>
    </lineage>
</organism>
<dbReference type="RefSeq" id="WP_306090445.1">
    <property type="nucleotide sequence ID" value="NZ_CP120992.1"/>
</dbReference>
<dbReference type="PANTHER" id="PTHR43792">
    <property type="entry name" value="GNAT FAMILY, PUTATIVE (AFU_ORTHOLOGUE AFUA_3G00765)-RELATED-RELATED"/>
    <property type="match status" value="1"/>
</dbReference>
<sequence>MITDIHRLDPEVRLRPVTEADAASLAAALTRSRTYMSRWEPRRPDAFYTEQGQRERLAELLADREAGRVMAWVLADEEDRAVGGFNLNAVVLGSFHSATLGYWVDVTCAGRGLATAAVRLICDLARDELRLHRVEAGTVLDNVASQRVLTKCGFEQFGLAPRYMHIDGEWRDHRLFQRILHDGPRTGEPAAPGA</sequence>
<accession>A0ABY9I854</accession>
<evidence type="ECO:0000256" key="1">
    <source>
        <dbReference type="ARBA" id="ARBA00022679"/>
    </source>
</evidence>
<protein>
    <submittedName>
        <fullName evidence="5">GNAT family protein</fullName>
        <ecNumber evidence="5">2.-.-.-</ecNumber>
    </submittedName>
</protein>
<evidence type="ECO:0000259" key="4">
    <source>
        <dbReference type="PROSITE" id="PS51186"/>
    </source>
</evidence>
<dbReference type="Gene3D" id="3.40.630.30">
    <property type="match status" value="1"/>
</dbReference>
<gene>
    <name evidence="5" type="ORF">P8A22_24410</name>
</gene>
<name>A0ABY9I854_9ACTN</name>
<dbReference type="PANTHER" id="PTHR43792:SF8">
    <property type="entry name" value="[RIBOSOMAL PROTEIN US5]-ALANINE N-ACETYLTRANSFERASE"/>
    <property type="match status" value="1"/>
</dbReference>
<evidence type="ECO:0000313" key="5">
    <source>
        <dbReference type="EMBL" id="WLQ42799.1"/>
    </source>
</evidence>
<dbReference type="InterPro" id="IPR051531">
    <property type="entry name" value="N-acetyltransferase"/>
</dbReference>
<dbReference type="Pfam" id="PF13302">
    <property type="entry name" value="Acetyltransf_3"/>
    <property type="match status" value="1"/>
</dbReference>
<dbReference type="PROSITE" id="PS51186">
    <property type="entry name" value="GNAT"/>
    <property type="match status" value="1"/>
</dbReference>
<dbReference type="SUPFAM" id="SSF55729">
    <property type="entry name" value="Acyl-CoA N-acyltransferases (Nat)"/>
    <property type="match status" value="1"/>
</dbReference>
<dbReference type="Proteomes" id="UP001229952">
    <property type="component" value="Chromosome"/>
</dbReference>
<evidence type="ECO:0000256" key="2">
    <source>
        <dbReference type="ARBA" id="ARBA00023315"/>
    </source>
</evidence>
<comment type="similarity">
    <text evidence="3">Belongs to the acetyltransferase family. RimJ subfamily.</text>
</comment>
<keyword evidence="1 5" id="KW-0808">Transferase</keyword>
<reference evidence="5 6" key="1">
    <citation type="submission" date="2023-03" db="EMBL/GenBank/DDBJ databases">
        <title>Isolation and description of six Streptomyces strains from soil environments, able to metabolize different microbial glucans.</title>
        <authorList>
            <person name="Widen T."/>
            <person name="Larsbrink J."/>
        </authorList>
    </citation>
    <scope>NUCLEOTIDE SEQUENCE [LARGE SCALE GENOMIC DNA]</scope>
    <source>
        <strain evidence="5 6">Mut2</strain>
    </source>
</reference>
<dbReference type="EMBL" id="CP120992">
    <property type="protein sequence ID" value="WLQ42799.1"/>
    <property type="molecule type" value="Genomic_DNA"/>
</dbReference>
<proteinExistence type="inferred from homology"/>
<dbReference type="GO" id="GO:0016740">
    <property type="term" value="F:transferase activity"/>
    <property type="evidence" value="ECO:0007669"/>
    <property type="project" value="UniProtKB-KW"/>
</dbReference>
<keyword evidence="2" id="KW-0012">Acyltransferase</keyword>
<keyword evidence="6" id="KW-1185">Reference proteome</keyword>
<dbReference type="InterPro" id="IPR016181">
    <property type="entry name" value="Acyl_CoA_acyltransferase"/>
</dbReference>